<dbReference type="InterPro" id="IPR044991">
    <property type="entry name" value="TET_plant"/>
</dbReference>
<reference evidence="8 9" key="1">
    <citation type="journal article" date="2020" name="Mol. Biol. Evol.">
        <title>Distinct Expression and Methylation Patterns for Genes with Different Fates following a Single Whole-Genome Duplication in Flowering Plants.</title>
        <authorList>
            <person name="Shi T."/>
            <person name="Rahmani R.S."/>
            <person name="Gugger P.F."/>
            <person name="Wang M."/>
            <person name="Li H."/>
            <person name="Zhang Y."/>
            <person name="Li Z."/>
            <person name="Wang Q."/>
            <person name="Van de Peer Y."/>
            <person name="Marchal K."/>
            <person name="Chen J."/>
        </authorList>
    </citation>
    <scope>NUCLEOTIDE SEQUENCE [LARGE SCALE GENOMIC DNA]</scope>
    <source>
        <tissue evidence="8">Leaf</tissue>
    </source>
</reference>
<name>A0A822YEV3_NELNU</name>
<evidence type="ECO:0000256" key="3">
    <source>
        <dbReference type="ARBA" id="ARBA00022692"/>
    </source>
</evidence>
<keyword evidence="7" id="KW-0732">Signal</keyword>
<dbReference type="PANTHER" id="PTHR32191">
    <property type="entry name" value="TETRASPANIN-8-RELATED"/>
    <property type="match status" value="1"/>
</dbReference>
<dbReference type="Proteomes" id="UP000607653">
    <property type="component" value="Unassembled WGS sequence"/>
</dbReference>
<comment type="similarity">
    <text evidence="2">Belongs to the tetraspanin (TM4SF) family.</text>
</comment>
<evidence type="ECO:0000256" key="7">
    <source>
        <dbReference type="SAM" id="SignalP"/>
    </source>
</evidence>
<feature type="signal peptide" evidence="7">
    <location>
        <begin position="1"/>
        <end position="19"/>
    </location>
</feature>
<evidence type="ECO:0000256" key="2">
    <source>
        <dbReference type="ARBA" id="ARBA00006840"/>
    </source>
</evidence>
<organism evidence="8 9">
    <name type="scientific">Nelumbo nucifera</name>
    <name type="common">Sacred lotus</name>
    <dbReference type="NCBI Taxonomy" id="4432"/>
    <lineage>
        <taxon>Eukaryota</taxon>
        <taxon>Viridiplantae</taxon>
        <taxon>Streptophyta</taxon>
        <taxon>Embryophyta</taxon>
        <taxon>Tracheophyta</taxon>
        <taxon>Spermatophyta</taxon>
        <taxon>Magnoliopsida</taxon>
        <taxon>Proteales</taxon>
        <taxon>Nelumbonaceae</taxon>
        <taxon>Nelumbo</taxon>
    </lineage>
</organism>
<evidence type="ECO:0000256" key="4">
    <source>
        <dbReference type="ARBA" id="ARBA00022989"/>
    </source>
</evidence>
<proteinExistence type="inferred from homology"/>
<dbReference type="GO" id="GO:0009734">
    <property type="term" value="P:auxin-activated signaling pathway"/>
    <property type="evidence" value="ECO:0007669"/>
    <property type="project" value="InterPro"/>
</dbReference>
<dbReference type="EMBL" id="DUZY01000002">
    <property type="protein sequence ID" value="DAD28048.1"/>
    <property type="molecule type" value="Genomic_DNA"/>
</dbReference>
<evidence type="ECO:0000256" key="1">
    <source>
        <dbReference type="ARBA" id="ARBA00004370"/>
    </source>
</evidence>
<comment type="caution">
    <text evidence="8">The sequence shown here is derived from an EMBL/GenBank/DDBJ whole genome shotgun (WGS) entry which is preliminary data.</text>
</comment>
<protein>
    <submittedName>
        <fullName evidence="8">Uncharacterized protein</fullName>
    </submittedName>
</protein>
<sequence>MFLLIVLLFCFMILTFVVTNKSAREVLSCKGYKEYKLGDYSNWLQKRVNNNKNCNKIKSCLMNSYVCNSLSDATDTVEQFYARHWSSIRNPFHLYQLFSFSLSTLGILILKLFGRSPPIFWISYLYLLV</sequence>
<keyword evidence="3 6" id="KW-0812">Transmembrane</keyword>
<dbReference type="AlphaFoldDB" id="A0A822YEV3"/>
<evidence type="ECO:0000313" key="9">
    <source>
        <dbReference type="Proteomes" id="UP000607653"/>
    </source>
</evidence>
<gene>
    <name evidence="8" type="ORF">HUJ06_029516</name>
</gene>
<dbReference type="GO" id="GO:0016020">
    <property type="term" value="C:membrane"/>
    <property type="evidence" value="ECO:0007669"/>
    <property type="project" value="UniProtKB-SubCell"/>
</dbReference>
<keyword evidence="4 6" id="KW-1133">Transmembrane helix</keyword>
<keyword evidence="5 6" id="KW-0472">Membrane</keyword>
<keyword evidence="9" id="KW-1185">Reference proteome</keyword>
<feature type="chain" id="PRO_5032740497" evidence="7">
    <location>
        <begin position="20"/>
        <end position="129"/>
    </location>
</feature>
<feature type="transmembrane region" description="Helical" evidence="6">
    <location>
        <begin position="94"/>
        <end position="113"/>
    </location>
</feature>
<comment type="subcellular location">
    <subcellularLocation>
        <location evidence="1">Membrane</location>
    </subcellularLocation>
</comment>
<evidence type="ECO:0000256" key="5">
    <source>
        <dbReference type="ARBA" id="ARBA00023136"/>
    </source>
</evidence>
<evidence type="ECO:0000313" key="8">
    <source>
        <dbReference type="EMBL" id="DAD28048.1"/>
    </source>
</evidence>
<evidence type="ECO:0000256" key="6">
    <source>
        <dbReference type="SAM" id="Phobius"/>
    </source>
</evidence>
<accession>A0A822YEV3</accession>